<dbReference type="STRING" id="985895.E4ZVR3"/>
<evidence type="ECO:0000256" key="1">
    <source>
        <dbReference type="SAM" id="MobiDB-lite"/>
    </source>
</evidence>
<accession>E4ZVR3</accession>
<dbReference type="eggNOG" id="KOG1561">
    <property type="taxonomic scope" value="Eukaryota"/>
</dbReference>
<reference evidence="3" key="1">
    <citation type="journal article" date="2011" name="Nat. Commun.">
        <title>Effector diversification within compartments of the Leptosphaeria maculans genome affected by Repeat-Induced Point mutations.</title>
        <authorList>
            <person name="Rouxel T."/>
            <person name="Grandaubert J."/>
            <person name="Hane J.K."/>
            <person name="Hoede C."/>
            <person name="van de Wouw A.P."/>
            <person name="Couloux A."/>
            <person name="Dominguez V."/>
            <person name="Anthouard V."/>
            <person name="Bally P."/>
            <person name="Bourras S."/>
            <person name="Cozijnsen A.J."/>
            <person name="Ciuffetti L.M."/>
            <person name="Degrave A."/>
            <person name="Dilmaghani A."/>
            <person name="Duret L."/>
            <person name="Fudal I."/>
            <person name="Goodwin S.B."/>
            <person name="Gout L."/>
            <person name="Glaser N."/>
            <person name="Linglin J."/>
            <person name="Kema G.H.J."/>
            <person name="Lapalu N."/>
            <person name="Lawrence C.B."/>
            <person name="May K."/>
            <person name="Meyer M."/>
            <person name="Ollivier B."/>
            <person name="Poulain J."/>
            <person name="Schoch C.L."/>
            <person name="Simon A."/>
            <person name="Spatafora J.W."/>
            <person name="Stachowiak A."/>
            <person name="Turgeon B.G."/>
            <person name="Tyler B.M."/>
            <person name="Vincent D."/>
            <person name="Weissenbach J."/>
            <person name="Amselem J."/>
            <person name="Quesneville H."/>
            <person name="Oliver R.P."/>
            <person name="Wincker P."/>
            <person name="Balesdent M.-H."/>
            <person name="Howlett B.J."/>
        </authorList>
    </citation>
    <scope>NUCLEOTIDE SEQUENCE [LARGE SCALE GENOMIC DNA]</scope>
    <source>
        <strain evidence="3">JN3 / isolate v23.1.3 / race Av1-4-5-6-7-8</strain>
    </source>
</reference>
<dbReference type="InParanoid" id="E4ZVR3"/>
<gene>
    <name evidence="2" type="ORF">LEMA_P028410.1</name>
</gene>
<evidence type="ECO:0000313" key="3">
    <source>
        <dbReference type="Proteomes" id="UP000002668"/>
    </source>
</evidence>
<sequence length="305" mass="33488">MSYQTRAHTAPRKLLSDFAWTAPPIRQQRHTAGAASDAARDCDVDVLPLSKVVHRPGSTSASNHHTRASRPALDPEPCTSLAISPQSVAIDNASVIGPATTITTSQRQPSSTSPRTVDHRLIGRVLILHQLQPTGIQPGASAPLRKSRLILNSIISFDGACSNRSPRAQLCRRGSPTCRTPFHKDQYKYTRSMTDYAQYQQQPHHGHAPGHIQNYGGAQNPAAGNSSITSPTQQQMQYQQTSPILPSQGYGQGGAPHPQHHQPMGYAQQGYMPGLHQQQDSTLKTVFLVRWRRTLELRLACRVVR</sequence>
<keyword evidence="3" id="KW-1185">Reference proteome</keyword>
<feature type="compositionally biased region" description="Polar residues" evidence="1">
    <location>
        <begin position="222"/>
        <end position="232"/>
    </location>
</feature>
<feature type="region of interest" description="Disordered" evidence="1">
    <location>
        <begin position="53"/>
        <end position="78"/>
    </location>
</feature>
<dbReference type="Proteomes" id="UP000002668">
    <property type="component" value="Genome"/>
</dbReference>
<dbReference type="EMBL" id="FP929127">
    <property type="protein sequence ID" value="CBX95689.1"/>
    <property type="molecule type" value="Genomic_DNA"/>
</dbReference>
<organism evidence="3">
    <name type="scientific">Leptosphaeria maculans (strain JN3 / isolate v23.1.3 / race Av1-4-5-6-7-8)</name>
    <name type="common">Blackleg fungus</name>
    <name type="synonym">Phoma lingam</name>
    <dbReference type="NCBI Taxonomy" id="985895"/>
    <lineage>
        <taxon>Eukaryota</taxon>
        <taxon>Fungi</taxon>
        <taxon>Dikarya</taxon>
        <taxon>Ascomycota</taxon>
        <taxon>Pezizomycotina</taxon>
        <taxon>Dothideomycetes</taxon>
        <taxon>Pleosporomycetidae</taxon>
        <taxon>Pleosporales</taxon>
        <taxon>Pleosporineae</taxon>
        <taxon>Leptosphaeriaceae</taxon>
        <taxon>Plenodomus</taxon>
        <taxon>Plenodomus lingam/Leptosphaeria maculans species complex</taxon>
    </lineage>
</organism>
<dbReference type="AlphaFoldDB" id="E4ZVR3"/>
<dbReference type="GeneID" id="13288323"/>
<dbReference type="VEuPathDB" id="FungiDB:LEMA_P028410.1"/>
<name>E4ZVR3_LEPMJ</name>
<protein>
    <submittedName>
        <fullName evidence="2">Predicted protein</fullName>
    </submittedName>
</protein>
<proteinExistence type="predicted"/>
<feature type="region of interest" description="Disordered" evidence="1">
    <location>
        <begin position="201"/>
        <end position="235"/>
    </location>
</feature>
<evidence type="ECO:0000313" key="2">
    <source>
        <dbReference type="EMBL" id="CBX95689.1"/>
    </source>
</evidence>
<dbReference type="HOGENOM" id="CLU_912381_0_0_1"/>